<dbReference type="CDD" id="cd04301">
    <property type="entry name" value="NAT_SF"/>
    <property type="match status" value="1"/>
</dbReference>
<dbReference type="SUPFAM" id="SSF55729">
    <property type="entry name" value="Acyl-CoA N-acyltransferases (Nat)"/>
    <property type="match status" value="1"/>
</dbReference>
<keyword evidence="5" id="KW-1185">Reference proteome</keyword>
<dbReference type="InterPro" id="IPR050832">
    <property type="entry name" value="Bact_Acetyltransf"/>
</dbReference>
<dbReference type="OrthoDB" id="2352823at2"/>
<dbReference type="RefSeq" id="WP_129004310.1">
    <property type="nucleotide sequence ID" value="NZ_SDHZ01000002.1"/>
</dbReference>
<name>A0A4Q1D5K7_9BACT</name>
<evidence type="ECO:0000256" key="1">
    <source>
        <dbReference type="ARBA" id="ARBA00022679"/>
    </source>
</evidence>
<dbReference type="PANTHER" id="PTHR43877">
    <property type="entry name" value="AMINOALKYLPHOSPHONATE N-ACETYLTRANSFERASE-RELATED-RELATED"/>
    <property type="match status" value="1"/>
</dbReference>
<dbReference type="Gene3D" id="3.40.630.30">
    <property type="match status" value="1"/>
</dbReference>
<dbReference type="PROSITE" id="PS51186">
    <property type="entry name" value="GNAT"/>
    <property type="match status" value="1"/>
</dbReference>
<dbReference type="EMBL" id="SDHZ01000002">
    <property type="protein sequence ID" value="RXK83256.1"/>
    <property type="molecule type" value="Genomic_DNA"/>
</dbReference>
<proteinExistence type="predicted"/>
<reference evidence="4 5" key="1">
    <citation type="submission" date="2019-01" db="EMBL/GenBank/DDBJ databases">
        <title>Filimonas sp. strain TTM-71.</title>
        <authorList>
            <person name="Chen W.-M."/>
        </authorList>
    </citation>
    <scope>NUCLEOTIDE SEQUENCE [LARGE SCALE GENOMIC DNA]</scope>
    <source>
        <strain evidence="4 5">TTM-71</strain>
    </source>
</reference>
<feature type="domain" description="N-acetyltransferase" evidence="3">
    <location>
        <begin position="1"/>
        <end position="143"/>
    </location>
</feature>
<dbReference type="AlphaFoldDB" id="A0A4Q1D5K7"/>
<evidence type="ECO:0000313" key="4">
    <source>
        <dbReference type="EMBL" id="RXK83256.1"/>
    </source>
</evidence>
<sequence>MAIRVIDYGTPEYNQMLELRYQILRKPLGLEFVPEELEKEVDDILICCMEDDKLEGCCQLTDIGDKTLRLRQMAVISGLQGKGVGRMLMQFAENIARDLGYKKIVMHARKTALGFYEKLGYKVVGEEFEEVLLPHFEMEKELISLR</sequence>
<organism evidence="4 5">
    <name type="scientific">Filimonas effusa</name>
    <dbReference type="NCBI Taxonomy" id="2508721"/>
    <lineage>
        <taxon>Bacteria</taxon>
        <taxon>Pseudomonadati</taxon>
        <taxon>Bacteroidota</taxon>
        <taxon>Chitinophagia</taxon>
        <taxon>Chitinophagales</taxon>
        <taxon>Chitinophagaceae</taxon>
        <taxon>Filimonas</taxon>
    </lineage>
</organism>
<keyword evidence="2" id="KW-0012">Acyltransferase</keyword>
<dbReference type="InterPro" id="IPR000182">
    <property type="entry name" value="GNAT_dom"/>
</dbReference>
<evidence type="ECO:0000313" key="5">
    <source>
        <dbReference type="Proteomes" id="UP000290545"/>
    </source>
</evidence>
<dbReference type="Pfam" id="PF13673">
    <property type="entry name" value="Acetyltransf_10"/>
    <property type="match status" value="1"/>
</dbReference>
<gene>
    <name evidence="4" type="ORF">ESB13_14170</name>
</gene>
<keyword evidence="1 4" id="KW-0808">Transferase</keyword>
<comment type="caution">
    <text evidence="4">The sequence shown here is derived from an EMBL/GenBank/DDBJ whole genome shotgun (WGS) entry which is preliminary data.</text>
</comment>
<protein>
    <submittedName>
        <fullName evidence="4">GNAT family N-acetyltransferase</fullName>
    </submittedName>
</protein>
<dbReference type="GO" id="GO:0016747">
    <property type="term" value="F:acyltransferase activity, transferring groups other than amino-acyl groups"/>
    <property type="evidence" value="ECO:0007669"/>
    <property type="project" value="InterPro"/>
</dbReference>
<dbReference type="Proteomes" id="UP000290545">
    <property type="component" value="Unassembled WGS sequence"/>
</dbReference>
<evidence type="ECO:0000256" key="2">
    <source>
        <dbReference type="ARBA" id="ARBA00023315"/>
    </source>
</evidence>
<evidence type="ECO:0000259" key="3">
    <source>
        <dbReference type="PROSITE" id="PS51186"/>
    </source>
</evidence>
<accession>A0A4Q1D5K7</accession>
<dbReference type="InterPro" id="IPR016181">
    <property type="entry name" value="Acyl_CoA_acyltransferase"/>
</dbReference>
<dbReference type="PANTHER" id="PTHR43877:SF2">
    <property type="entry name" value="AMINOALKYLPHOSPHONATE N-ACETYLTRANSFERASE-RELATED"/>
    <property type="match status" value="1"/>
</dbReference>